<proteinExistence type="predicted"/>
<gene>
    <name evidence="1" type="ORF">ESP62_013295</name>
</gene>
<organism evidence="1 2">
    <name type="scientific">Aeromicrobium fastidiosum</name>
    <dbReference type="NCBI Taxonomy" id="52699"/>
    <lineage>
        <taxon>Bacteria</taxon>
        <taxon>Bacillati</taxon>
        <taxon>Actinomycetota</taxon>
        <taxon>Actinomycetes</taxon>
        <taxon>Propionibacteriales</taxon>
        <taxon>Nocardioidaceae</taxon>
        <taxon>Aeromicrobium</taxon>
    </lineage>
</organism>
<sequence length="138" mass="15341">MTDPTEKWRQAFRDLQARLLESGVLDLETLRSQRRDPNTAATADWARTQGSAVLVLADAAGPVYPTFQFTDTGDLRPELAPHVAVLQDAGLSPWLVWAWLTEPVALLSGDVPEQIMVTNPRRAGRAVRRYADRYRVGG</sequence>
<comment type="caution">
    <text evidence="1">The sequence shown here is derived from an EMBL/GenBank/DDBJ whole genome shotgun (WGS) entry which is preliminary data.</text>
</comment>
<name>A0A641AL38_9ACTN</name>
<evidence type="ECO:0000313" key="1">
    <source>
        <dbReference type="EMBL" id="KAA1376400.1"/>
    </source>
</evidence>
<reference evidence="1" key="1">
    <citation type="submission" date="2019-09" db="EMBL/GenBank/DDBJ databases">
        <authorList>
            <person name="Li J."/>
        </authorList>
    </citation>
    <scope>NUCLEOTIDE SEQUENCE [LARGE SCALE GENOMIC DNA]</scope>
    <source>
        <strain evidence="1">NRBC 14897</strain>
    </source>
</reference>
<dbReference type="AlphaFoldDB" id="A0A641AL38"/>
<dbReference type="EMBL" id="SDPP02000003">
    <property type="protein sequence ID" value="KAA1376400.1"/>
    <property type="molecule type" value="Genomic_DNA"/>
</dbReference>
<keyword evidence="2" id="KW-1185">Reference proteome</keyword>
<evidence type="ECO:0000313" key="2">
    <source>
        <dbReference type="Proteomes" id="UP001515100"/>
    </source>
</evidence>
<dbReference type="Proteomes" id="UP001515100">
    <property type="component" value="Unassembled WGS sequence"/>
</dbReference>
<evidence type="ECO:0008006" key="3">
    <source>
        <dbReference type="Google" id="ProtNLM"/>
    </source>
</evidence>
<accession>A0A641AL38</accession>
<dbReference type="RefSeq" id="WP_129184399.1">
    <property type="nucleotide sequence ID" value="NZ_JAGIOG010000001.1"/>
</dbReference>
<protein>
    <recommendedName>
        <fullName evidence="3">DUF2384 domain-containing protein</fullName>
    </recommendedName>
</protein>
<dbReference type="OrthoDB" id="4801736at2"/>